<evidence type="ECO:0000313" key="20">
    <source>
        <dbReference type="Proteomes" id="UP001501521"/>
    </source>
</evidence>
<dbReference type="InterPro" id="IPR000212">
    <property type="entry name" value="DNA_helicase_UvrD/REP"/>
</dbReference>
<dbReference type="Gene3D" id="3.90.320.10">
    <property type="match status" value="1"/>
</dbReference>
<keyword evidence="2 15" id="KW-0479">Metal-binding</keyword>
<comment type="domain">
    <text evidence="15">The N-terminal DNA-binding domain is a ssDNA-dependent ATPase and has ATP-dependent 3'-5' helicase function. This domain interacts with RecC.</text>
</comment>
<evidence type="ECO:0000256" key="15">
    <source>
        <dbReference type="HAMAP-Rule" id="MF_01485"/>
    </source>
</evidence>
<feature type="binding site" evidence="15">
    <location>
        <position position="786"/>
    </location>
    <ligand>
        <name>Mg(2+)</name>
        <dbReference type="ChEBI" id="CHEBI:18420"/>
    </ligand>
</feature>
<dbReference type="CDD" id="cd17932">
    <property type="entry name" value="DEXQc_UvrD"/>
    <property type="match status" value="1"/>
</dbReference>
<dbReference type="Pfam" id="PF13361">
    <property type="entry name" value="UvrD_C"/>
    <property type="match status" value="1"/>
</dbReference>
<dbReference type="Pfam" id="PF12705">
    <property type="entry name" value="PDDEXK_1"/>
    <property type="match status" value="1"/>
</dbReference>
<dbReference type="RefSeq" id="WP_345577456.1">
    <property type="nucleotide sequence ID" value="NZ_BAABLV010000003.1"/>
</dbReference>
<organism evidence="19 20">
    <name type="scientific">Tessaracoccus lubricantis</name>
    <dbReference type="NCBI Taxonomy" id="545543"/>
    <lineage>
        <taxon>Bacteria</taxon>
        <taxon>Bacillati</taxon>
        <taxon>Actinomycetota</taxon>
        <taxon>Actinomycetes</taxon>
        <taxon>Propionibacteriales</taxon>
        <taxon>Propionibacteriaceae</taxon>
        <taxon>Tessaracoccus</taxon>
    </lineage>
</organism>
<comment type="caution">
    <text evidence="19">The sequence shown here is derived from an EMBL/GenBank/DDBJ whole genome shotgun (WGS) entry which is preliminary data.</text>
</comment>
<comment type="similarity">
    <text evidence="15">Belongs to the helicase family. UvrD subfamily.</text>
</comment>
<dbReference type="InterPro" id="IPR014016">
    <property type="entry name" value="UvrD-like_ATP-bd"/>
</dbReference>
<name>A0ABP9EYL1_9ACTN</name>
<dbReference type="PROSITE" id="PS00178">
    <property type="entry name" value="AA_TRNA_LIGASE_I"/>
    <property type="match status" value="1"/>
</dbReference>
<evidence type="ECO:0000256" key="9">
    <source>
        <dbReference type="ARBA" id="ARBA00022842"/>
    </source>
</evidence>
<dbReference type="EC" id="5.6.2.4" evidence="15"/>
<protein>
    <recommendedName>
        <fullName evidence="15">RecBCD enzyme subunit RecB</fullName>
        <ecNumber evidence="15">3.1.11.5</ecNumber>
        <ecNumber evidence="15">5.6.2.4</ecNumber>
    </recommendedName>
    <alternativeName>
        <fullName evidence="15">DNA 3'-5' helicase subunit RecB</fullName>
    </alternativeName>
    <alternativeName>
        <fullName evidence="15">Exonuclease V subunit RecB</fullName>
        <shortName evidence="15">ExoV subunit RecB</shortName>
    </alternativeName>
    <alternativeName>
        <fullName evidence="15">Helicase/nuclease RecBCD subunit RecB</fullName>
    </alternativeName>
</protein>
<dbReference type="Gene3D" id="1.10.486.10">
    <property type="entry name" value="PCRA, domain 4"/>
    <property type="match status" value="1"/>
</dbReference>
<keyword evidence="7 15" id="KW-0269">Exonuclease</keyword>
<keyword evidence="3 15" id="KW-0547">Nucleotide-binding</keyword>
<keyword evidence="12 15" id="KW-0413">Isomerase</keyword>
<dbReference type="PANTHER" id="PTHR11070">
    <property type="entry name" value="UVRD / RECB / PCRA DNA HELICASE FAMILY MEMBER"/>
    <property type="match status" value="1"/>
</dbReference>
<evidence type="ECO:0000256" key="1">
    <source>
        <dbReference type="ARBA" id="ARBA00022722"/>
    </source>
</evidence>
<dbReference type="SUPFAM" id="SSF52540">
    <property type="entry name" value="P-loop containing nucleoside triphosphate hydrolases"/>
    <property type="match status" value="1"/>
</dbReference>
<dbReference type="SUPFAM" id="SSF52980">
    <property type="entry name" value="Restriction endonuclease-like"/>
    <property type="match status" value="1"/>
</dbReference>
<keyword evidence="6 15" id="KW-0347">Helicase</keyword>
<dbReference type="PROSITE" id="PS51198">
    <property type="entry name" value="UVRD_HELICASE_ATP_BIND"/>
    <property type="match status" value="1"/>
</dbReference>
<dbReference type="Proteomes" id="UP001501521">
    <property type="component" value="Unassembled WGS sequence"/>
</dbReference>
<accession>A0ABP9EYL1</accession>
<dbReference type="EC" id="3.1.11.5" evidence="15"/>
<comment type="cofactor">
    <cofactor evidence="15">
        <name>Mg(2+)</name>
        <dbReference type="ChEBI" id="CHEBI:18420"/>
    </cofactor>
    <text evidence="15">Binds 1 Mg(2+) ion per subunit.</text>
</comment>
<evidence type="ECO:0000256" key="16">
    <source>
        <dbReference type="PROSITE-ProRule" id="PRU00560"/>
    </source>
</evidence>
<dbReference type="InterPro" id="IPR011335">
    <property type="entry name" value="Restrct_endonuc-II-like"/>
</dbReference>
<feature type="region of interest" description="DNA-binding and helicase activity, interacts with RecC" evidence="15">
    <location>
        <begin position="1"/>
        <end position="701"/>
    </location>
</feature>
<evidence type="ECO:0000256" key="2">
    <source>
        <dbReference type="ARBA" id="ARBA00022723"/>
    </source>
</evidence>
<dbReference type="InterPro" id="IPR038726">
    <property type="entry name" value="PDDEXK_AddAB-type"/>
</dbReference>
<evidence type="ECO:0000256" key="10">
    <source>
        <dbReference type="ARBA" id="ARBA00023125"/>
    </source>
</evidence>
<keyword evidence="10 15" id="KW-0238">DNA-binding</keyword>
<keyword evidence="8 15" id="KW-0067">ATP-binding</keyword>
<feature type="domain" description="UvrD-like helicase ATP-binding" evidence="17">
    <location>
        <begin position="1"/>
        <end position="322"/>
    </location>
</feature>
<evidence type="ECO:0000256" key="12">
    <source>
        <dbReference type="ARBA" id="ARBA00023235"/>
    </source>
</evidence>
<evidence type="ECO:0000256" key="3">
    <source>
        <dbReference type="ARBA" id="ARBA00022741"/>
    </source>
</evidence>
<dbReference type="HAMAP" id="MF_01485">
    <property type="entry name" value="RecB"/>
    <property type="match status" value="1"/>
</dbReference>
<comment type="catalytic activity">
    <reaction evidence="15">
        <text>Exonucleolytic cleavage (in the presence of ATP) in either 5'- to 3'- or 3'- to 5'-direction to yield 5'-phosphooligonucleotides.</text>
        <dbReference type="EC" id="3.1.11.5"/>
    </reaction>
</comment>
<evidence type="ECO:0000256" key="7">
    <source>
        <dbReference type="ARBA" id="ARBA00022839"/>
    </source>
</evidence>
<comment type="miscellaneous">
    <text evidence="15">In the RecBCD complex, RecB has a slow 3'-5' helicase, an exonuclease activity and loads RecA onto ssDNA, RecD has a fast 5'-3' helicase activity, while RecC stimulates the ATPase and processivity of the RecB helicase and contributes to recognition of the Chi site.</text>
</comment>
<reference evidence="20" key="1">
    <citation type="journal article" date="2019" name="Int. J. Syst. Evol. Microbiol.">
        <title>The Global Catalogue of Microorganisms (GCM) 10K type strain sequencing project: providing services to taxonomists for standard genome sequencing and annotation.</title>
        <authorList>
            <consortium name="The Broad Institute Genomics Platform"/>
            <consortium name="The Broad Institute Genome Sequencing Center for Infectious Disease"/>
            <person name="Wu L."/>
            <person name="Ma J."/>
        </authorList>
    </citation>
    <scope>NUCLEOTIDE SEQUENCE [LARGE SCALE GENOMIC DNA]</scope>
    <source>
        <strain evidence="20">JCM 19125</strain>
    </source>
</reference>
<comment type="function">
    <text evidence="15">A helicase/nuclease that prepares dsDNA breaks (DSB) for recombinational DNA repair. Binds to DSBs and unwinds DNA via a highly rapid and processive ATP-dependent bidirectional helicase activity. Unwinds dsDNA until it encounters a Chi (crossover hotspot instigator) sequence from the 3' direction. Cuts ssDNA a few nucleotides 3' to the Chi site. The properties and activities of the enzyme are changed at Chi. The Chi-altered holoenzyme produces a long 3'-ssDNA overhang and facilitates RecA-binding to the ssDNA for homologous DNA recombination and repair. Holoenzyme degrades any linearized DNA that is unable to undergo homologous recombination. In the holoenzyme this subunit contributes ATPase, 3'-5' helicase, exonuclease activity and loads RecA onto ssDNA.</text>
</comment>
<feature type="region of interest" description="Nuclease activity, interacts with RecD and RecA" evidence="15">
    <location>
        <begin position="726"/>
        <end position="1036"/>
    </location>
</feature>
<feature type="active site" description="For nuclease activity" evidence="15">
    <location>
        <position position="927"/>
    </location>
</feature>
<evidence type="ECO:0000256" key="13">
    <source>
        <dbReference type="ARBA" id="ARBA00034617"/>
    </source>
</evidence>
<dbReference type="Gene3D" id="3.40.50.300">
    <property type="entry name" value="P-loop containing nucleotide triphosphate hydrolases"/>
    <property type="match status" value="2"/>
</dbReference>
<keyword evidence="5 15" id="KW-0378">Hydrolase</keyword>
<comment type="subunit">
    <text evidence="15">Heterotrimer of RecB, RecC and RecD. All subunits contribute to DNA-binding. Interacts with RecA.</text>
</comment>
<evidence type="ECO:0000256" key="8">
    <source>
        <dbReference type="ARBA" id="ARBA00022840"/>
    </source>
</evidence>
<dbReference type="InterPro" id="IPR014017">
    <property type="entry name" value="DNA_helicase_UvrD-like_C"/>
</dbReference>
<dbReference type="InterPro" id="IPR004586">
    <property type="entry name" value="RecB"/>
</dbReference>
<keyword evidence="11 15" id="KW-0234">DNA repair</keyword>
<dbReference type="PANTHER" id="PTHR11070:SF23">
    <property type="entry name" value="RECBCD ENZYME SUBUNIT RECB"/>
    <property type="match status" value="1"/>
</dbReference>
<feature type="binding site" evidence="15">
    <location>
        <position position="927"/>
    </location>
    <ligand>
        <name>Mg(2+)</name>
        <dbReference type="ChEBI" id="CHEBI:18420"/>
    </ligand>
</feature>
<evidence type="ECO:0000313" key="19">
    <source>
        <dbReference type="EMBL" id="GAA4888735.1"/>
    </source>
</evidence>
<comment type="catalytic activity">
    <reaction evidence="14 15">
        <text>ATP + H2O = ADP + phosphate + H(+)</text>
        <dbReference type="Rhea" id="RHEA:13065"/>
        <dbReference type="ChEBI" id="CHEBI:15377"/>
        <dbReference type="ChEBI" id="CHEBI:15378"/>
        <dbReference type="ChEBI" id="CHEBI:30616"/>
        <dbReference type="ChEBI" id="CHEBI:43474"/>
        <dbReference type="ChEBI" id="CHEBI:456216"/>
        <dbReference type="EC" id="5.6.2.4"/>
    </reaction>
</comment>
<evidence type="ECO:0000256" key="6">
    <source>
        <dbReference type="ARBA" id="ARBA00022806"/>
    </source>
</evidence>
<dbReference type="InterPro" id="IPR027417">
    <property type="entry name" value="P-loop_NTPase"/>
</dbReference>
<dbReference type="EMBL" id="BAABLV010000003">
    <property type="protein sequence ID" value="GAA4888735.1"/>
    <property type="molecule type" value="Genomic_DNA"/>
</dbReference>
<sequence>MTAFDITASLPTGTVLLEASAGTGKTYTIAALTARYLAEQGLDVADLLLITFGNHAAGEMRARVFGRLQQVVADMDRIAAGEPVPAGESEDPVARLLSTGDAALHRRRLTEAVARFNEATILTTHSFCQSMLLELGILGDWDPAETVGPDPVDLARECATDVYLTMFRADDTPPIQPLQAMRIGEAACTKTLPLLPSSGPHFEYATAVRELFARRKAVLGICSFDDVTTRLRALLADPVSGQAVAAELRRRFRVVLVDEFQDTDPDQWAILKDAFVGADRPTILIGDPKQSIYGFRGADLGSYLAAYDHAERATLGMNHRTDRPLVEGVVELFGTTTLGHESVTVTPVAARHDARHPQLPTHARLWLRTGVSDELGDISPENAITHDVIRQVREILARGFEASDIAVLVRTTARGRSIRAALTDAGHPAVLTGTQSVWAQPANRYWVTLLRAMDDPTQAHIRLAAMTPLIGSPLSELLSDSPAEAARVSTLVRELGQRWRDGGVAAVRTHLRTHASLDSRLLAEPDGDRLLADIGHLAELFDAAGETTLSALVAMGEARAVPDDESDSLRVATDEPAIRVMTMHAAKGLEFPIVLLPETGGASAQRTRPFSIVDHGRRHLYIGPTPQWNDELTKDLKAQHLDEELRLLYVGLTRAEHLAIAWHVAPPKGARSDGPLHSLLVGRPAIGSGRILDTQLDPSHPGAVDAPPPATDDLTLAKLRRAIDQTWRRTSYSGLTQGLHETGVRVVTDETAELDVSPPQLSDPELFAPSPMSGLPAGAAFGTLVHEALEVLDWSPARLESHAAELLEVMGPAHNLDRAESAQLAEALVALCRTPLLPLSSLALTDVPTAHRLPELDFDLPLADRSAPGTLQDLAGLMAHHLPAEDPLAGYPARLAASEAAGAVLNGFLTGSIDGVLQVEGRFVVVDYKTNRLAPTAADDLTLGHYTQPAMAEAMMQAHYPLQAILYCAALHRYLGQRLPGYSPEEHLGGVGYLFVRGMAGPQTPVVDGASCGVFAWFPPAALVVAVSELLGGTRA</sequence>
<feature type="domain" description="UvrD-like helicase C-terminal" evidence="18">
    <location>
        <begin position="344"/>
        <end position="588"/>
    </location>
</feature>
<evidence type="ECO:0000256" key="14">
    <source>
        <dbReference type="ARBA" id="ARBA00048988"/>
    </source>
</evidence>
<evidence type="ECO:0000259" key="18">
    <source>
        <dbReference type="PROSITE" id="PS51217"/>
    </source>
</evidence>
<keyword evidence="20" id="KW-1185">Reference proteome</keyword>
<dbReference type="Pfam" id="PF00580">
    <property type="entry name" value="UvrD-helicase"/>
    <property type="match status" value="1"/>
</dbReference>
<feature type="binding site" evidence="16">
    <location>
        <begin position="19"/>
        <end position="26"/>
    </location>
    <ligand>
        <name>ATP</name>
        <dbReference type="ChEBI" id="CHEBI:30616"/>
    </ligand>
</feature>
<dbReference type="InterPro" id="IPR001412">
    <property type="entry name" value="aa-tRNA-synth_I_CS"/>
</dbReference>
<comment type="domain">
    <text evidence="15">The C-terminal domain has nuclease activity and interacts with RecD. It interacts with RecA, facilitating its loading onto ssDNA.</text>
</comment>
<proteinExistence type="inferred from homology"/>
<dbReference type="CDD" id="cd22352">
    <property type="entry name" value="RecB_C-like"/>
    <property type="match status" value="1"/>
</dbReference>
<dbReference type="PROSITE" id="PS51217">
    <property type="entry name" value="UVRD_HELICASE_CTER"/>
    <property type="match status" value="1"/>
</dbReference>
<gene>
    <name evidence="15 19" type="primary">recB</name>
    <name evidence="19" type="ORF">GCM10025789_01290</name>
</gene>
<evidence type="ECO:0000256" key="5">
    <source>
        <dbReference type="ARBA" id="ARBA00022801"/>
    </source>
</evidence>
<dbReference type="InterPro" id="IPR011604">
    <property type="entry name" value="PDDEXK-like_dom_sf"/>
</dbReference>
<evidence type="ECO:0000256" key="11">
    <source>
        <dbReference type="ARBA" id="ARBA00023204"/>
    </source>
</evidence>
<feature type="binding site" evidence="15">
    <location>
        <position position="914"/>
    </location>
    <ligand>
        <name>Mg(2+)</name>
        <dbReference type="ChEBI" id="CHEBI:18420"/>
    </ligand>
</feature>
<keyword evidence="9 15" id="KW-0460">Magnesium</keyword>
<evidence type="ECO:0000256" key="4">
    <source>
        <dbReference type="ARBA" id="ARBA00022763"/>
    </source>
</evidence>
<keyword evidence="1 15" id="KW-0540">Nuclease</keyword>
<evidence type="ECO:0000259" key="17">
    <source>
        <dbReference type="PROSITE" id="PS51198"/>
    </source>
</evidence>
<keyword evidence="4 15" id="KW-0227">DNA damage</keyword>
<comment type="catalytic activity">
    <reaction evidence="13 15">
        <text>Couples ATP hydrolysis with the unwinding of duplex DNA by translocating in the 3'-5' direction.</text>
        <dbReference type="EC" id="5.6.2.4"/>
    </reaction>
</comment>